<gene>
    <name evidence="4" type="ORF">B0T26DRAFT_654785</name>
</gene>
<proteinExistence type="predicted"/>
<keyword evidence="1 3" id="KW-0853">WD repeat</keyword>
<evidence type="ECO:0000256" key="2">
    <source>
        <dbReference type="ARBA" id="ARBA00022737"/>
    </source>
</evidence>
<evidence type="ECO:0000256" key="1">
    <source>
        <dbReference type="ARBA" id="ARBA00022574"/>
    </source>
</evidence>
<name>A0AA40DP04_9PEZI</name>
<dbReference type="Gene3D" id="2.130.10.10">
    <property type="entry name" value="YVTN repeat-like/Quinoprotein amine dehydrogenase"/>
    <property type="match status" value="1"/>
</dbReference>
<feature type="repeat" description="WD" evidence="3">
    <location>
        <begin position="14"/>
        <end position="55"/>
    </location>
</feature>
<keyword evidence="2" id="KW-0677">Repeat</keyword>
<dbReference type="PROSITE" id="PS00678">
    <property type="entry name" value="WD_REPEATS_1"/>
    <property type="match status" value="1"/>
</dbReference>
<feature type="non-terminal residue" evidence="4">
    <location>
        <position position="1"/>
    </location>
</feature>
<comment type="caution">
    <text evidence="4">The sequence shown here is derived from an EMBL/GenBank/DDBJ whole genome shotgun (WGS) entry which is preliminary data.</text>
</comment>
<dbReference type="PROSITE" id="PS50294">
    <property type="entry name" value="WD_REPEATS_REGION"/>
    <property type="match status" value="1"/>
</dbReference>
<evidence type="ECO:0000313" key="4">
    <source>
        <dbReference type="EMBL" id="KAK0706878.1"/>
    </source>
</evidence>
<dbReference type="PROSITE" id="PS50082">
    <property type="entry name" value="WD_REPEATS_2"/>
    <property type="match status" value="1"/>
</dbReference>
<accession>A0AA40DP04</accession>
<dbReference type="InterPro" id="IPR015943">
    <property type="entry name" value="WD40/YVTN_repeat-like_dom_sf"/>
</dbReference>
<reference evidence="4" key="1">
    <citation type="submission" date="2023-06" db="EMBL/GenBank/DDBJ databases">
        <title>Genome-scale phylogeny and comparative genomics of the fungal order Sordariales.</title>
        <authorList>
            <consortium name="Lawrence Berkeley National Laboratory"/>
            <person name="Hensen N."/>
            <person name="Bonometti L."/>
            <person name="Westerberg I."/>
            <person name="Brannstrom I.O."/>
            <person name="Guillou S."/>
            <person name="Cros-Aarteil S."/>
            <person name="Calhoun S."/>
            <person name="Haridas S."/>
            <person name="Kuo A."/>
            <person name="Mondo S."/>
            <person name="Pangilinan J."/>
            <person name="Riley R."/>
            <person name="LaButti K."/>
            <person name="Andreopoulos B."/>
            <person name="Lipzen A."/>
            <person name="Chen C."/>
            <person name="Yanf M."/>
            <person name="Daum C."/>
            <person name="Ng V."/>
            <person name="Clum A."/>
            <person name="Steindorff A."/>
            <person name="Ohm R."/>
            <person name="Martin F."/>
            <person name="Silar P."/>
            <person name="Natvig D."/>
            <person name="Lalanne C."/>
            <person name="Gautier V."/>
            <person name="Ament-velasquez S.L."/>
            <person name="Kruys A."/>
            <person name="Hutchinson M.I."/>
            <person name="Powell A.J."/>
            <person name="Barry K."/>
            <person name="Miller A.N."/>
            <person name="Grigoriev I.V."/>
            <person name="Debuchy R."/>
            <person name="Gladieux P."/>
            <person name="Thoren M.H."/>
            <person name="Johannesson H."/>
        </authorList>
    </citation>
    <scope>NUCLEOTIDE SEQUENCE</scope>
    <source>
        <strain evidence="4">SMH2392-1A</strain>
    </source>
</reference>
<dbReference type="Proteomes" id="UP001172101">
    <property type="component" value="Unassembled WGS sequence"/>
</dbReference>
<protein>
    <submittedName>
        <fullName evidence="4">WD40-repeat-containing domain protein</fullName>
    </submittedName>
</protein>
<sequence length="180" mass="19672">RLWDTASGICLQTLEGHDDTVKSVAFSPDGKRLASGSDDETVRLWDTASGTCLQITPVSGLLVSLSFDADFRLSSKLGRIDLDLSLLSVKADKQGSTDLDLDDAQGQAQGTQLLPEPCWPVCDVEGHWIMRGGERLLWLQPNWRPDSYPWHKPAVSVREQTLGIGCQSGRVLIIGFAHDA</sequence>
<dbReference type="PANTHER" id="PTHR19879:SF9">
    <property type="entry name" value="TRANSCRIPTION INITIATION FACTOR TFIID SUBUNIT 5"/>
    <property type="match status" value="1"/>
</dbReference>
<organism evidence="4 5">
    <name type="scientific">Lasiosphaeria miniovina</name>
    <dbReference type="NCBI Taxonomy" id="1954250"/>
    <lineage>
        <taxon>Eukaryota</taxon>
        <taxon>Fungi</taxon>
        <taxon>Dikarya</taxon>
        <taxon>Ascomycota</taxon>
        <taxon>Pezizomycotina</taxon>
        <taxon>Sordariomycetes</taxon>
        <taxon>Sordariomycetidae</taxon>
        <taxon>Sordariales</taxon>
        <taxon>Lasiosphaeriaceae</taxon>
        <taxon>Lasiosphaeria</taxon>
    </lineage>
</organism>
<dbReference type="InterPro" id="IPR036322">
    <property type="entry name" value="WD40_repeat_dom_sf"/>
</dbReference>
<dbReference type="SUPFAM" id="SSF50978">
    <property type="entry name" value="WD40 repeat-like"/>
    <property type="match status" value="1"/>
</dbReference>
<dbReference type="InterPro" id="IPR001680">
    <property type="entry name" value="WD40_rpt"/>
</dbReference>
<dbReference type="InterPro" id="IPR019775">
    <property type="entry name" value="WD40_repeat_CS"/>
</dbReference>
<dbReference type="SMART" id="SM00320">
    <property type="entry name" value="WD40"/>
    <property type="match status" value="1"/>
</dbReference>
<evidence type="ECO:0000256" key="3">
    <source>
        <dbReference type="PROSITE-ProRule" id="PRU00221"/>
    </source>
</evidence>
<dbReference type="GeneID" id="85321845"/>
<dbReference type="Pfam" id="PF00400">
    <property type="entry name" value="WD40"/>
    <property type="match status" value="1"/>
</dbReference>
<evidence type="ECO:0000313" key="5">
    <source>
        <dbReference type="Proteomes" id="UP001172101"/>
    </source>
</evidence>
<keyword evidence="5" id="KW-1185">Reference proteome</keyword>
<dbReference type="PANTHER" id="PTHR19879">
    <property type="entry name" value="TRANSCRIPTION INITIATION FACTOR TFIID"/>
    <property type="match status" value="1"/>
</dbReference>
<dbReference type="AlphaFoldDB" id="A0AA40DP04"/>
<dbReference type="RefSeq" id="XP_060291972.1">
    <property type="nucleotide sequence ID" value="XM_060438575.1"/>
</dbReference>
<dbReference type="EMBL" id="JAUIRO010000007">
    <property type="protein sequence ID" value="KAK0706878.1"/>
    <property type="molecule type" value="Genomic_DNA"/>
</dbReference>